<evidence type="ECO:0000256" key="1">
    <source>
        <dbReference type="SAM" id="MobiDB-lite"/>
    </source>
</evidence>
<evidence type="ECO:0000313" key="3">
    <source>
        <dbReference type="Proteomes" id="UP001246244"/>
    </source>
</evidence>
<sequence>MSRVEREKQGQLGKVEKRIIGQEKAGLGKRIEKLGEKERQRETGAARKRKDDSGEAGTKIQVINK</sequence>
<keyword evidence="3" id="KW-1185">Reference proteome</keyword>
<dbReference type="RefSeq" id="WP_310576919.1">
    <property type="nucleotide sequence ID" value="NZ_JAVKPK010000074.1"/>
</dbReference>
<evidence type="ECO:0000313" key="2">
    <source>
        <dbReference type="EMBL" id="MDR7666891.1"/>
    </source>
</evidence>
<protein>
    <recommendedName>
        <fullName evidence="4">CsbD family protein</fullName>
    </recommendedName>
</protein>
<dbReference type="EMBL" id="JAVKPK010000074">
    <property type="protein sequence ID" value="MDR7666891.1"/>
    <property type="molecule type" value="Genomic_DNA"/>
</dbReference>
<evidence type="ECO:0008006" key="4">
    <source>
        <dbReference type="Google" id="ProtNLM"/>
    </source>
</evidence>
<comment type="caution">
    <text evidence="2">The sequence shown here is derived from an EMBL/GenBank/DDBJ whole genome shotgun (WGS) entry which is preliminary data.</text>
</comment>
<accession>A0ABU2D4H1</accession>
<organism evidence="2 3">
    <name type="scientific">Methanosarcina baikalica</name>
    <dbReference type="NCBI Taxonomy" id="3073890"/>
    <lineage>
        <taxon>Archaea</taxon>
        <taxon>Methanobacteriati</taxon>
        <taxon>Methanobacteriota</taxon>
        <taxon>Stenosarchaea group</taxon>
        <taxon>Methanomicrobia</taxon>
        <taxon>Methanosarcinales</taxon>
        <taxon>Methanosarcinaceae</taxon>
        <taxon>Methanosarcina</taxon>
    </lineage>
</organism>
<proteinExistence type="predicted"/>
<gene>
    <name evidence="2" type="ORF">RG963_14110</name>
</gene>
<feature type="compositionally biased region" description="Basic and acidic residues" evidence="1">
    <location>
        <begin position="29"/>
        <end position="53"/>
    </location>
</feature>
<feature type="region of interest" description="Disordered" evidence="1">
    <location>
        <begin position="26"/>
        <end position="65"/>
    </location>
</feature>
<dbReference type="Proteomes" id="UP001246244">
    <property type="component" value="Unassembled WGS sequence"/>
</dbReference>
<name>A0ABU2D4H1_9EURY</name>
<reference evidence="3" key="1">
    <citation type="submission" date="2023-07" db="EMBL/GenBank/DDBJ databases">
        <title>Whole-genome sequencing of a new Methanosarcina sp. Z-7115.</title>
        <authorList>
            <person name="Zhilina T.N."/>
            <person name="Merkel A.Y."/>
        </authorList>
    </citation>
    <scope>NUCLEOTIDE SEQUENCE [LARGE SCALE GENOMIC DNA]</scope>
    <source>
        <strain evidence="3">Z-7115</strain>
    </source>
</reference>